<reference evidence="2" key="1">
    <citation type="submission" date="2021-04" db="EMBL/GenBank/DDBJ databases">
        <title>Taxonomic assessment of Weissella genus.</title>
        <authorList>
            <person name="Fanelli F."/>
            <person name="Chieffi D."/>
            <person name="Dell'Aquila A."/>
            <person name="Gyu-Sung C."/>
            <person name="Franz C.M.A.P."/>
            <person name="Fusco V."/>
        </authorList>
    </citation>
    <scope>NUCLEOTIDE SEQUENCE</scope>
    <source>
        <strain evidence="2">LMG 25373</strain>
    </source>
</reference>
<dbReference type="RefSeq" id="WP_205142932.1">
    <property type="nucleotide sequence ID" value="NZ_JAFBDN010000002.1"/>
</dbReference>
<dbReference type="EMBL" id="JAGMVS010000037">
    <property type="protein sequence ID" value="MCM2436484.1"/>
    <property type="molecule type" value="Genomic_DNA"/>
</dbReference>
<evidence type="ECO:0000313" key="3">
    <source>
        <dbReference type="Proteomes" id="UP001057481"/>
    </source>
</evidence>
<dbReference type="PANTHER" id="PTHR11014">
    <property type="entry name" value="PEPTIDASE M20 FAMILY MEMBER"/>
    <property type="match status" value="1"/>
</dbReference>
<name>A0ABT0VF62_9LACO</name>
<sequence>MKDITETTLLKIRQDLHQIPELALNEFQTIKYIRQFVAQLPQEYLVTKDIPNLPTGWLVKVIGKNPTQTLGYRTDLDGLAVTEKTNLAFKSKNIGIMHACGHDMHMTVALGILDHFAKHQPNDNLIFIFQPAEENFAGGMQLYDSNVLVGDWKIDAIYGLHINPSLPAGTIGCRQGTLFAGTTEIHLKLVGKSGHAAFPQDANDMIVALSQWVNLLQTIVARNVDPIIGGVVTIGAIEAGSANNVIAGEASAHGTIRALKQSTILAIQDRVKTITDGIAQAFDCQAQLILQQDGYLPVENNDKLTTEFIKYMKGQAKIDFVETNPAMTGEDFGYLLSKIPGVMFWLGVDSPYSLHSEYLAPSSNALNTGVNAITKFLEYKMA</sequence>
<accession>A0ABT0VF62</accession>
<dbReference type="Proteomes" id="UP001057481">
    <property type="component" value="Unassembled WGS sequence"/>
</dbReference>
<dbReference type="PANTHER" id="PTHR11014:SF98">
    <property type="entry name" value="N-ACETYLDIAMINOPIMELATE DEACETYLASE"/>
    <property type="match status" value="1"/>
</dbReference>
<dbReference type="SUPFAM" id="SSF55031">
    <property type="entry name" value="Bacterial exopeptidase dimerisation domain"/>
    <property type="match status" value="1"/>
</dbReference>
<protein>
    <submittedName>
        <fullName evidence="2">N-acetyldiaminopimelate deacetylase</fullName>
    </submittedName>
</protein>
<dbReference type="SUPFAM" id="SSF53187">
    <property type="entry name" value="Zn-dependent exopeptidases"/>
    <property type="match status" value="1"/>
</dbReference>
<dbReference type="CDD" id="cd05670">
    <property type="entry name" value="M20_Acy1_YkuR-like"/>
    <property type="match status" value="1"/>
</dbReference>
<dbReference type="InterPro" id="IPR002933">
    <property type="entry name" value="Peptidase_M20"/>
</dbReference>
<evidence type="ECO:0000259" key="1">
    <source>
        <dbReference type="Pfam" id="PF07687"/>
    </source>
</evidence>
<feature type="domain" description="Peptidase M20 dimerisation" evidence="1">
    <location>
        <begin position="182"/>
        <end position="275"/>
    </location>
</feature>
<dbReference type="Gene3D" id="3.40.630.10">
    <property type="entry name" value="Zn peptidases"/>
    <property type="match status" value="1"/>
</dbReference>
<dbReference type="InterPro" id="IPR011650">
    <property type="entry name" value="Peptidase_M20_dimer"/>
</dbReference>
<dbReference type="Pfam" id="PF07687">
    <property type="entry name" value="M20_dimer"/>
    <property type="match status" value="1"/>
</dbReference>
<dbReference type="Pfam" id="PF01546">
    <property type="entry name" value="Peptidase_M20"/>
    <property type="match status" value="1"/>
</dbReference>
<comment type="caution">
    <text evidence="2">The sequence shown here is derived from an EMBL/GenBank/DDBJ whole genome shotgun (WGS) entry which is preliminary data.</text>
</comment>
<dbReference type="NCBIfam" id="TIGR01891">
    <property type="entry name" value="amidohydrolases"/>
    <property type="match status" value="1"/>
</dbReference>
<organism evidence="2 3">
    <name type="scientific">Periweissella beninensis</name>
    <dbReference type="NCBI Taxonomy" id="504936"/>
    <lineage>
        <taxon>Bacteria</taxon>
        <taxon>Bacillati</taxon>
        <taxon>Bacillota</taxon>
        <taxon>Bacilli</taxon>
        <taxon>Lactobacillales</taxon>
        <taxon>Lactobacillaceae</taxon>
        <taxon>Periweissella</taxon>
    </lineage>
</organism>
<dbReference type="InterPro" id="IPR036264">
    <property type="entry name" value="Bact_exopeptidase_dim_dom"/>
</dbReference>
<dbReference type="Gene3D" id="3.30.70.360">
    <property type="match status" value="1"/>
</dbReference>
<keyword evidence="3" id="KW-1185">Reference proteome</keyword>
<dbReference type="InterPro" id="IPR017439">
    <property type="entry name" value="Amidohydrolase"/>
</dbReference>
<proteinExistence type="predicted"/>
<dbReference type="PIRSF" id="PIRSF005962">
    <property type="entry name" value="Pept_M20D_amidohydro"/>
    <property type="match status" value="1"/>
</dbReference>
<gene>
    <name evidence="2" type="ORF">KAK10_00850</name>
</gene>
<evidence type="ECO:0000313" key="2">
    <source>
        <dbReference type="EMBL" id="MCM2436484.1"/>
    </source>
</evidence>